<dbReference type="Proteomes" id="UP000503286">
    <property type="component" value="Segment"/>
</dbReference>
<dbReference type="EMBL" id="MT259468">
    <property type="protein sequence ID" value="QIW89972.1"/>
    <property type="molecule type" value="Genomic_DNA"/>
</dbReference>
<dbReference type="InterPro" id="IPR024345">
    <property type="entry name" value="DNA_matur_Phage_T7-like"/>
</dbReference>
<evidence type="ECO:0000313" key="1">
    <source>
        <dbReference type="EMBL" id="QIW89972.1"/>
    </source>
</evidence>
<accession>A0A6H0X6V9</accession>
<organism evidence="1 2">
    <name type="scientific">Aeromonas phage PS</name>
    <dbReference type="NCBI Taxonomy" id="2723762"/>
    <lineage>
        <taxon>Viruses</taxon>
        <taxon>Duplodnaviria</taxon>
        <taxon>Heunggongvirae</taxon>
        <taxon>Uroviricota</taxon>
        <taxon>Caudoviricetes</taxon>
        <taxon>Autographivirales</taxon>
        <taxon>Autoscriptoviridae</taxon>
        <taxon>Savitribaivirus</taxon>
        <taxon>Savitribaivirus PS</taxon>
    </lineage>
</organism>
<sequence length="97" mass="10708">MAAKQSRVSSLHDLLTELFIADINMCRTEGIPMSASDKAVIVKFLKDNDVTAAPDEIKVQALRDEFQDELAAKREARRQHILMKAAGTEADPLEGVL</sequence>
<evidence type="ECO:0000313" key="2">
    <source>
        <dbReference type="Proteomes" id="UP000503286"/>
    </source>
</evidence>
<dbReference type="Pfam" id="PF11123">
    <property type="entry name" value="DNA_Packaging_2"/>
    <property type="match status" value="1"/>
</dbReference>
<keyword evidence="2" id="KW-1185">Reference proteome</keyword>
<name>A0A6H0X6V9_9CAUD</name>
<protein>
    <submittedName>
        <fullName evidence="1">Terminase small subunit</fullName>
    </submittedName>
</protein>
<proteinExistence type="predicted"/>
<reference evidence="1" key="1">
    <citation type="submission" date="2020-03" db="EMBL/GenBank/DDBJ databases">
        <title>Complete genome sequence of Aeromonas phage PS.</title>
        <authorList>
            <person name="Tagunde S.N."/>
            <person name="Newase S.K."/>
            <person name="Nagar V."/>
            <person name="Kapadnis B.P."/>
            <person name="Pandit S.V."/>
        </authorList>
    </citation>
    <scope>NUCLEOTIDE SEQUENCE</scope>
</reference>